<dbReference type="SUPFAM" id="SSF54285">
    <property type="entry name" value="MoaD/ThiS"/>
    <property type="match status" value="1"/>
</dbReference>
<dbReference type="NCBIfam" id="TIGR01683">
    <property type="entry name" value="thiS"/>
    <property type="match status" value="1"/>
</dbReference>
<name>A0A381PQJ8_9ZZZZ</name>
<evidence type="ECO:0008006" key="2">
    <source>
        <dbReference type="Google" id="ProtNLM"/>
    </source>
</evidence>
<protein>
    <recommendedName>
        <fullName evidence="2">Thiamine biosynthesis protein ThiS</fullName>
    </recommendedName>
</protein>
<dbReference type="InterPro" id="IPR012675">
    <property type="entry name" value="Beta-grasp_dom_sf"/>
</dbReference>
<evidence type="ECO:0000313" key="1">
    <source>
        <dbReference type="EMBL" id="SUZ69311.1"/>
    </source>
</evidence>
<reference evidence="1" key="1">
    <citation type="submission" date="2018-05" db="EMBL/GenBank/DDBJ databases">
        <authorList>
            <person name="Lanie J.A."/>
            <person name="Ng W.-L."/>
            <person name="Kazmierczak K.M."/>
            <person name="Andrzejewski T.M."/>
            <person name="Davidsen T.M."/>
            <person name="Wayne K.J."/>
            <person name="Tettelin H."/>
            <person name="Glass J.I."/>
            <person name="Rusch D."/>
            <person name="Podicherti R."/>
            <person name="Tsui H.-C.T."/>
            <person name="Winkler M.E."/>
        </authorList>
    </citation>
    <scope>NUCLEOTIDE SEQUENCE</scope>
</reference>
<accession>A0A381PQJ8</accession>
<dbReference type="PANTHER" id="PTHR34472">
    <property type="entry name" value="SULFUR CARRIER PROTEIN THIS"/>
    <property type="match status" value="1"/>
</dbReference>
<dbReference type="InterPro" id="IPR003749">
    <property type="entry name" value="ThiS/MoaD-like"/>
</dbReference>
<proteinExistence type="predicted"/>
<dbReference type="InterPro" id="IPR016155">
    <property type="entry name" value="Mopterin_synth/thiamin_S_b"/>
</dbReference>
<dbReference type="EMBL" id="UINC01001059">
    <property type="protein sequence ID" value="SUZ69311.1"/>
    <property type="molecule type" value="Genomic_DNA"/>
</dbReference>
<dbReference type="Gene3D" id="3.10.20.30">
    <property type="match status" value="1"/>
</dbReference>
<dbReference type="InterPro" id="IPR010035">
    <property type="entry name" value="Thi_S"/>
</dbReference>
<gene>
    <name evidence="1" type="ORF">METZ01_LOCUS22165</name>
</gene>
<dbReference type="AlphaFoldDB" id="A0A381PQJ8"/>
<dbReference type="PANTHER" id="PTHR34472:SF1">
    <property type="entry name" value="SULFUR CARRIER PROTEIN THIS"/>
    <property type="match status" value="1"/>
</dbReference>
<sequence length="66" mass="7042">MLLKVNGDSVEIDDGSNMDQLLDVLEIPKTKVAVELNGVVIPNSELLGKVLKDQDILEIVRAIGGG</sequence>
<organism evidence="1">
    <name type="scientific">marine metagenome</name>
    <dbReference type="NCBI Taxonomy" id="408172"/>
    <lineage>
        <taxon>unclassified sequences</taxon>
        <taxon>metagenomes</taxon>
        <taxon>ecological metagenomes</taxon>
    </lineage>
</organism>
<dbReference type="CDD" id="cd00565">
    <property type="entry name" value="Ubl_ThiS"/>
    <property type="match status" value="1"/>
</dbReference>
<dbReference type="Pfam" id="PF02597">
    <property type="entry name" value="ThiS"/>
    <property type="match status" value="1"/>
</dbReference>